<comment type="caution">
    <text evidence="2">The sequence shown here is derived from an EMBL/GenBank/DDBJ whole genome shotgun (WGS) entry which is preliminary data.</text>
</comment>
<name>A0ABT8RIJ7_9BACT</name>
<dbReference type="Gene3D" id="2.60.40.10">
    <property type="entry name" value="Immunoglobulins"/>
    <property type="match status" value="1"/>
</dbReference>
<dbReference type="Pfam" id="PF13585">
    <property type="entry name" value="CHU_C"/>
    <property type="match status" value="1"/>
</dbReference>
<organism evidence="2 3">
    <name type="scientific">Rhodocytophaga aerolata</name>
    <dbReference type="NCBI Taxonomy" id="455078"/>
    <lineage>
        <taxon>Bacteria</taxon>
        <taxon>Pseudomonadati</taxon>
        <taxon>Bacteroidota</taxon>
        <taxon>Cytophagia</taxon>
        <taxon>Cytophagales</taxon>
        <taxon>Rhodocytophagaceae</taxon>
        <taxon>Rhodocytophaga</taxon>
    </lineage>
</organism>
<gene>
    <name evidence="2" type="ORF">Q0590_36980</name>
</gene>
<sequence>MLAAYHPLQEQDTINLALLPSRLLNLRANTSQGAIERVEFVLNGAASRDLTAPFYLQGPAGWRPEVGSYQLIAIPYTKGGQKGESYQLSFSVIDQPPVAKGKGIEPLLSCVQDNGDGTLTATLGYVNHNPFRVELPRGKANFLSLPVLQGELPEFFEAGTHAKVFTLRFAASDKPEWKLTGPDGRQHSLELSSRSPLCTPQGEPLKPRIVFSPNQDGIDDWWQIDNIEQYPGYELLIYNRQGSKVFEAKPYQNNWDGTFQGKPLMAEA</sequence>
<dbReference type="InterPro" id="IPR013783">
    <property type="entry name" value="Ig-like_fold"/>
</dbReference>
<accession>A0ABT8RIJ7</accession>
<dbReference type="EMBL" id="JAUKPO010000123">
    <property type="protein sequence ID" value="MDO1451923.1"/>
    <property type="molecule type" value="Genomic_DNA"/>
</dbReference>
<feature type="non-terminal residue" evidence="2">
    <location>
        <position position="268"/>
    </location>
</feature>
<evidence type="ECO:0000256" key="1">
    <source>
        <dbReference type="SAM" id="MobiDB-lite"/>
    </source>
</evidence>
<dbReference type="NCBIfam" id="TIGR04131">
    <property type="entry name" value="Bac_Flav_CTERM"/>
    <property type="match status" value="1"/>
</dbReference>
<feature type="region of interest" description="Disordered" evidence="1">
    <location>
        <begin position="178"/>
        <end position="206"/>
    </location>
</feature>
<feature type="compositionally biased region" description="Polar residues" evidence="1">
    <location>
        <begin position="189"/>
        <end position="198"/>
    </location>
</feature>
<proteinExistence type="predicted"/>
<evidence type="ECO:0000313" key="3">
    <source>
        <dbReference type="Proteomes" id="UP001168528"/>
    </source>
</evidence>
<dbReference type="Proteomes" id="UP001168528">
    <property type="component" value="Unassembled WGS sequence"/>
</dbReference>
<keyword evidence="3" id="KW-1185">Reference proteome</keyword>
<protein>
    <submittedName>
        <fullName evidence="2">Gliding motility-associated C-terminal domain-containing protein</fullName>
    </submittedName>
</protein>
<dbReference type="InterPro" id="IPR026341">
    <property type="entry name" value="T9SS_type_B"/>
</dbReference>
<reference evidence="2" key="1">
    <citation type="submission" date="2023-07" db="EMBL/GenBank/DDBJ databases">
        <title>The genome sequence of Rhodocytophaga aerolata KACC 12507.</title>
        <authorList>
            <person name="Zhang X."/>
        </authorList>
    </citation>
    <scope>NUCLEOTIDE SEQUENCE</scope>
    <source>
        <strain evidence="2">KACC 12507</strain>
    </source>
</reference>
<evidence type="ECO:0000313" key="2">
    <source>
        <dbReference type="EMBL" id="MDO1451923.1"/>
    </source>
</evidence>